<proteinExistence type="predicted"/>
<keyword evidence="2" id="KW-0614">Plasmid</keyword>
<accession>A0A386JBU1</accession>
<feature type="compositionally biased region" description="Basic and acidic residues" evidence="1">
    <location>
        <begin position="14"/>
        <end position="23"/>
    </location>
</feature>
<name>A0A386JBU1_CLODI</name>
<gene>
    <name evidence="2" type="ORF">pHSJD-312_00017</name>
</gene>
<organism evidence="2">
    <name type="scientific">Clostridioides difficile</name>
    <name type="common">Peptoclostridium difficile</name>
    <dbReference type="NCBI Taxonomy" id="1496"/>
    <lineage>
        <taxon>Bacteria</taxon>
        <taxon>Bacillati</taxon>
        <taxon>Bacillota</taxon>
        <taxon>Clostridia</taxon>
        <taxon>Peptostreptococcales</taxon>
        <taxon>Peptostreptococcaceae</taxon>
        <taxon>Clostridioides</taxon>
    </lineage>
</organism>
<geneLocation type="plasmid" evidence="2">
    <name>pHSJD-312</name>
</geneLocation>
<dbReference type="EMBL" id="MG973074">
    <property type="protein sequence ID" value="AYD68640.1"/>
    <property type="molecule type" value="Genomic_DNA"/>
</dbReference>
<sequence length="123" mass="14284">MNFTELFSKQLKNLNEKPKEDKNNTPSINDNKNNTGNVNKYLKLESECKEYTKIIVKVFGKVIKEIDNEEDIENIKIKGLTEEVLYTFGYEELGKSPDWRLEPSHDKIVAYLSATYSNFKNKG</sequence>
<evidence type="ECO:0000313" key="2">
    <source>
        <dbReference type="EMBL" id="AYD68640.1"/>
    </source>
</evidence>
<feature type="region of interest" description="Disordered" evidence="1">
    <location>
        <begin position="14"/>
        <end position="37"/>
    </location>
</feature>
<reference evidence="2" key="1">
    <citation type="journal article" date="2018" name="Sci. Rep.">
        <title>Novel Clade C-I Clostridium difficile strains escape diagnostic tests, differ in pathogenicity potential and carry toxins on extrachromosomal elements.</title>
        <authorList>
            <person name="Ramirez-Vargas G."/>
            <person name="Lopez-Urena D."/>
            <person name="Badilla A."/>
            <person name="Orozco-Aguilar J."/>
            <person name="Murillo T."/>
            <person name="Rojas P."/>
            <person name="Riedel T."/>
            <person name="Overmann J."/>
            <person name="Gonzalez G."/>
            <person name="Chaves-Olarte E."/>
            <person name="Quesada-Gomez C."/>
            <person name="Rodriguez C."/>
        </authorList>
    </citation>
    <scope>NUCLEOTIDE SEQUENCE</scope>
    <source>
        <strain evidence="2">HSJD-312</strain>
        <plasmid evidence="2">pHSJD-312</plasmid>
    </source>
</reference>
<dbReference type="RefSeq" id="WP_021383437.1">
    <property type="nucleotide sequence ID" value="NZ_LJCL01000008.1"/>
</dbReference>
<evidence type="ECO:0000256" key="1">
    <source>
        <dbReference type="SAM" id="MobiDB-lite"/>
    </source>
</evidence>
<dbReference type="AlphaFoldDB" id="A0A386JBU1"/>
<protein>
    <submittedName>
        <fullName evidence="2">Uncharacterized protein</fullName>
    </submittedName>
</protein>